<dbReference type="AlphaFoldDB" id="R9P0I0"/>
<evidence type="ECO:0000256" key="1">
    <source>
        <dbReference type="ARBA" id="ARBA00004687"/>
    </source>
</evidence>
<dbReference type="FunFam" id="3.40.50.1460:FF:000016">
    <property type="entry name" value="GPI-anchor transamidase, putative"/>
    <property type="match status" value="1"/>
</dbReference>
<evidence type="ECO:0000256" key="3">
    <source>
        <dbReference type="ARBA" id="ARBA00022502"/>
    </source>
</evidence>
<evidence type="ECO:0000256" key="4">
    <source>
        <dbReference type="ARBA" id="ARBA00022729"/>
    </source>
</evidence>
<keyword evidence="9" id="KW-1185">Reference proteome</keyword>
<dbReference type="PIRSF" id="PIRSF019663">
    <property type="entry name" value="Legumain"/>
    <property type="match status" value="1"/>
</dbReference>
<evidence type="ECO:0000256" key="6">
    <source>
        <dbReference type="SAM" id="MobiDB-lite"/>
    </source>
</evidence>
<dbReference type="GeneID" id="24107475"/>
<evidence type="ECO:0000256" key="5">
    <source>
        <dbReference type="PIRSR" id="PIRSR019663-1"/>
    </source>
</evidence>
<comment type="pathway">
    <text evidence="1">Glycolipid biosynthesis; glycosylphosphatidylinositol-anchor biosynthesis.</text>
</comment>
<dbReference type="PIRSF" id="PIRSF500138">
    <property type="entry name" value="GPI8"/>
    <property type="match status" value="1"/>
</dbReference>
<dbReference type="PRINTS" id="PR00776">
    <property type="entry name" value="HEMOGLOBNASE"/>
</dbReference>
<feature type="active site" description="Nucleophile" evidence="5">
    <location>
        <position position="288"/>
    </location>
</feature>
<dbReference type="eggNOG" id="KOG1349">
    <property type="taxonomic scope" value="Eukaryota"/>
</dbReference>
<keyword evidence="7" id="KW-0472">Membrane</keyword>
<dbReference type="OrthoDB" id="192611at2759"/>
<feature type="active site" evidence="5">
    <location>
        <position position="246"/>
    </location>
</feature>
<dbReference type="PANTHER" id="PTHR48067">
    <property type="entry name" value="GPI-ANCHOR TRANSAMIDASE"/>
    <property type="match status" value="1"/>
</dbReference>
<dbReference type="HOGENOM" id="CLU_044656_1_0_1"/>
<evidence type="ECO:0000256" key="2">
    <source>
        <dbReference type="ARBA" id="ARBA00009941"/>
    </source>
</evidence>
<dbReference type="GO" id="GO:0006508">
    <property type="term" value="P:proteolysis"/>
    <property type="evidence" value="ECO:0007669"/>
    <property type="project" value="InterPro"/>
</dbReference>
<keyword evidence="7" id="KW-1133">Transmembrane helix</keyword>
<comment type="similarity">
    <text evidence="2">Belongs to the peptidase C13 family.</text>
</comment>
<evidence type="ECO:0000313" key="8">
    <source>
        <dbReference type="EMBL" id="GAC94609.1"/>
    </source>
</evidence>
<dbReference type="Pfam" id="PF01650">
    <property type="entry name" value="Peptidase_C13"/>
    <property type="match status" value="1"/>
</dbReference>
<proteinExistence type="inferred from homology"/>
<dbReference type="Proteomes" id="UP000014071">
    <property type="component" value="Unassembled WGS sequence"/>
</dbReference>
<protein>
    <submittedName>
        <fullName evidence="8">Potential GPI-protein transamidase complex subunit</fullName>
    </submittedName>
</protein>
<dbReference type="GO" id="GO:0006506">
    <property type="term" value="P:GPI anchor biosynthetic process"/>
    <property type="evidence" value="ECO:0007669"/>
    <property type="project" value="UniProtKB-UniPathway"/>
</dbReference>
<evidence type="ECO:0000313" key="9">
    <source>
        <dbReference type="Proteomes" id="UP000014071"/>
    </source>
</evidence>
<dbReference type="InterPro" id="IPR028361">
    <property type="entry name" value="GPI_transamidase"/>
</dbReference>
<dbReference type="EMBL" id="DF238785">
    <property type="protein sequence ID" value="GAC94609.1"/>
    <property type="molecule type" value="Genomic_DNA"/>
</dbReference>
<keyword evidence="3" id="KW-0337">GPI-anchor biosynthesis</keyword>
<dbReference type="Gene3D" id="3.40.50.1460">
    <property type="match status" value="1"/>
</dbReference>
<dbReference type="PANTHER" id="PTHR48067:SF1">
    <property type="entry name" value="GPI-ANCHOR TRANSAMIDASE"/>
    <property type="match status" value="1"/>
</dbReference>
<sequence length="404" mass="44936">MTVVDTADAAGPHKVQQRRKQRTSTTGGHVAIPKGSPSRSGRRTALRILLLSILVALLAAIAIPFVFPESVLTSDQVQQVTQFFERAGLNDALSTLGIPTTNPTTTQTSSHLSSNITSSLRGGHTNNWAVLVCTSKFWFNYRHIANTLGMYRTVKRLGIPDSNIILMLADDAACNPRNKFPGNVWSSTSNRLDLYGHNIEVDYRGYEVSVENLIRLLTGRLPPTTPKSKRLETDARSNVFLYMTGHGGDEFLKFQDYEEISAFDIADAVEQMWQKKRYHQLFFMVDTCQANTLYSKIYSPNVLATGSSEKGQNSYSHGADDDLGVAMIDRFTNFVLQWMEGMDKTSNATMKQLFDAYDSAVIESDPGVRTDLFGRDVADVKVTDFFGGVSQVDLTPTRRDVMLM</sequence>
<dbReference type="GO" id="GO:0003923">
    <property type="term" value="F:GPI-anchor transamidase activity"/>
    <property type="evidence" value="ECO:0007669"/>
    <property type="project" value="InterPro"/>
</dbReference>
<feature type="region of interest" description="Disordered" evidence="6">
    <location>
        <begin position="1"/>
        <end position="40"/>
    </location>
</feature>
<dbReference type="RefSeq" id="XP_012188196.1">
    <property type="nucleotide sequence ID" value="XM_012332806.1"/>
</dbReference>
<dbReference type="InterPro" id="IPR001096">
    <property type="entry name" value="Peptidase_C13"/>
</dbReference>
<evidence type="ECO:0000256" key="7">
    <source>
        <dbReference type="SAM" id="Phobius"/>
    </source>
</evidence>
<keyword evidence="4" id="KW-0732">Signal</keyword>
<dbReference type="GO" id="GO:0042765">
    <property type="term" value="C:GPI-anchor transamidase complex"/>
    <property type="evidence" value="ECO:0007669"/>
    <property type="project" value="InterPro"/>
</dbReference>
<dbReference type="UniPathway" id="UPA00196"/>
<keyword evidence="7" id="KW-0812">Transmembrane</keyword>
<gene>
    <name evidence="8" type="ORF">PHSY_002182</name>
</gene>
<accession>R9P0I0</accession>
<dbReference type="GO" id="GO:0016255">
    <property type="term" value="P:attachment of GPI anchor to protein"/>
    <property type="evidence" value="ECO:0007669"/>
    <property type="project" value="InterPro"/>
</dbReference>
<name>R9P0I0_PSEHS</name>
<reference evidence="9" key="1">
    <citation type="journal article" date="2013" name="Genome Announc.">
        <title>Draft genome sequence of the basidiomycetous yeast-like fungus Pseudozyma hubeiensis SY62, which produces an abundant amount of the biosurfactant mannosylerythritol lipids.</title>
        <authorList>
            <person name="Konishi M."/>
            <person name="Hatada Y."/>
            <person name="Horiuchi J."/>
        </authorList>
    </citation>
    <scope>NUCLEOTIDE SEQUENCE [LARGE SCALE GENOMIC DNA]</scope>
    <source>
        <strain evidence="9">SY62</strain>
    </source>
</reference>
<feature type="transmembrane region" description="Helical" evidence="7">
    <location>
        <begin position="48"/>
        <end position="67"/>
    </location>
</feature>
<organism evidence="8 9">
    <name type="scientific">Pseudozyma hubeiensis (strain SY62)</name>
    <name type="common">Yeast</name>
    <dbReference type="NCBI Taxonomy" id="1305764"/>
    <lineage>
        <taxon>Eukaryota</taxon>
        <taxon>Fungi</taxon>
        <taxon>Dikarya</taxon>
        <taxon>Basidiomycota</taxon>
        <taxon>Ustilaginomycotina</taxon>
        <taxon>Ustilaginomycetes</taxon>
        <taxon>Ustilaginales</taxon>
        <taxon>Ustilaginaceae</taxon>
        <taxon>Pseudozyma</taxon>
    </lineage>
</organism>
<dbReference type="STRING" id="1305764.R9P0I0"/>